<comment type="caution">
    <text evidence="2">The sequence shown here is derived from an EMBL/GenBank/DDBJ whole genome shotgun (WGS) entry which is preliminary data.</text>
</comment>
<dbReference type="AlphaFoldDB" id="X1K6S5"/>
<accession>X1K6S5</accession>
<organism evidence="2">
    <name type="scientific">marine sediment metagenome</name>
    <dbReference type="NCBI Taxonomy" id="412755"/>
    <lineage>
        <taxon>unclassified sequences</taxon>
        <taxon>metagenomes</taxon>
        <taxon>ecological metagenomes</taxon>
    </lineage>
</organism>
<dbReference type="PROSITE" id="PS51257">
    <property type="entry name" value="PROKAR_LIPOPROTEIN"/>
    <property type="match status" value="1"/>
</dbReference>
<reference evidence="2" key="1">
    <citation type="journal article" date="2014" name="Front. Microbiol.">
        <title>High frequency of phylogenetically diverse reductive dehalogenase-homologous genes in deep subseafloor sedimentary metagenomes.</title>
        <authorList>
            <person name="Kawai M."/>
            <person name="Futagami T."/>
            <person name="Toyoda A."/>
            <person name="Takaki Y."/>
            <person name="Nishi S."/>
            <person name="Hori S."/>
            <person name="Arai W."/>
            <person name="Tsubouchi T."/>
            <person name="Morono Y."/>
            <person name="Uchiyama I."/>
            <person name="Ito T."/>
            <person name="Fujiyama A."/>
            <person name="Inagaki F."/>
            <person name="Takami H."/>
        </authorList>
    </citation>
    <scope>NUCLEOTIDE SEQUENCE</scope>
    <source>
        <strain evidence="2">Expedition CK06-06</strain>
    </source>
</reference>
<feature type="non-terminal residue" evidence="2">
    <location>
        <position position="148"/>
    </location>
</feature>
<proteinExistence type="predicted"/>
<dbReference type="EMBL" id="BARU01036349">
    <property type="protein sequence ID" value="GAH89330.1"/>
    <property type="molecule type" value="Genomic_DNA"/>
</dbReference>
<sequence>MVTRKCVTIVILLACGIALVLASSSCKKKEEKGGAKEPIISEGPKEPIISEEPKEPVISEGPKEPVSKGPAKAFVIEPLVGIDKVRFGMSVEQMKEILGEPYRVRGPLYEYRDSGFAVFAVNNTVTMIACGDRRSSDSALIKRCKSRT</sequence>
<evidence type="ECO:0000313" key="2">
    <source>
        <dbReference type="EMBL" id="GAH89330.1"/>
    </source>
</evidence>
<protein>
    <submittedName>
        <fullName evidence="2">Uncharacterized protein</fullName>
    </submittedName>
</protein>
<evidence type="ECO:0000256" key="1">
    <source>
        <dbReference type="SAM" id="MobiDB-lite"/>
    </source>
</evidence>
<gene>
    <name evidence="2" type="ORF">S03H2_56772</name>
</gene>
<name>X1K6S5_9ZZZZ</name>
<feature type="region of interest" description="Disordered" evidence="1">
    <location>
        <begin position="32"/>
        <end position="69"/>
    </location>
</feature>
<feature type="compositionally biased region" description="Basic and acidic residues" evidence="1">
    <location>
        <begin position="51"/>
        <end position="66"/>
    </location>
</feature>